<dbReference type="AlphaFoldDB" id="A0A9D2PSV6"/>
<name>A0A9D2PSV6_9FIRM</name>
<proteinExistence type="predicted"/>
<reference evidence="2" key="1">
    <citation type="journal article" date="2021" name="PeerJ">
        <title>Extensive microbial diversity within the chicken gut microbiome revealed by metagenomics and culture.</title>
        <authorList>
            <person name="Gilroy R."/>
            <person name="Ravi A."/>
            <person name="Getino M."/>
            <person name="Pursley I."/>
            <person name="Horton D.L."/>
            <person name="Alikhan N.F."/>
            <person name="Baker D."/>
            <person name="Gharbi K."/>
            <person name="Hall N."/>
            <person name="Watson M."/>
            <person name="Adriaenssens E.M."/>
            <person name="Foster-Nyarko E."/>
            <person name="Jarju S."/>
            <person name="Secka A."/>
            <person name="Antonio M."/>
            <person name="Oren A."/>
            <person name="Chaudhuri R.R."/>
            <person name="La Ragione R."/>
            <person name="Hildebrand F."/>
            <person name="Pallen M.J."/>
        </authorList>
    </citation>
    <scope>NUCLEOTIDE SEQUENCE</scope>
    <source>
        <strain evidence="2">CHK198-12963</strain>
    </source>
</reference>
<dbReference type="EMBL" id="DWWB01000016">
    <property type="protein sequence ID" value="HJC65809.1"/>
    <property type="molecule type" value="Genomic_DNA"/>
</dbReference>
<organism evidence="2 3">
    <name type="scientific">Candidatus Enterocloster excrementigallinarum</name>
    <dbReference type="NCBI Taxonomy" id="2838558"/>
    <lineage>
        <taxon>Bacteria</taxon>
        <taxon>Bacillati</taxon>
        <taxon>Bacillota</taxon>
        <taxon>Clostridia</taxon>
        <taxon>Lachnospirales</taxon>
        <taxon>Lachnospiraceae</taxon>
        <taxon>Enterocloster</taxon>
    </lineage>
</organism>
<dbReference type="Pfam" id="PF13808">
    <property type="entry name" value="DDE_Tnp_1_assoc"/>
    <property type="match status" value="1"/>
</dbReference>
<feature type="domain" description="H repeat-associated protein N-terminal" evidence="1">
    <location>
        <begin position="3"/>
        <end position="71"/>
    </location>
</feature>
<dbReference type="Proteomes" id="UP000823863">
    <property type="component" value="Unassembled WGS sequence"/>
</dbReference>
<protein>
    <submittedName>
        <fullName evidence="2">Transposase family protein</fullName>
    </submittedName>
</protein>
<sequence>MIHYFRLIPDDRCGRERRHDLVEMLVCVTLGFLCGRTTIRRSLKWCKAHPEELWQHMELKYGIASPSSIMRN</sequence>
<gene>
    <name evidence="2" type="ORF">H9931_03685</name>
</gene>
<accession>A0A9D2PSV6</accession>
<evidence type="ECO:0000313" key="2">
    <source>
        <dbReference type="EMBL" id="HJC65809.1"/>
    </source>
</evidence>
<dbReference type="InterPro" id="IPR032806">
    <property type="entry name" value="YbfD_N"/>
</dbReference>
<evidence type="ECO:0000313" key="3">
    <source>
        <dbReference type="Proteomes" id="UP000823863"/>
    </source>
</evidence>
<comment type="caution">
    <text evidence="2">The sequence shown here is derived from an EMBL/GenBank/DDBJ whole genome shotgun (WGS) entry which is preliminary data.</text>
</comment>
<evidence type="ECO:0000259" key="1">
    <source>
        <dbReference type="Pfam" id="PF13808"/>
    </source>
</evidence>
<reference evidence="2" key="2">
    <citation type="submission" date="2021-04" db="EMBL/GenBank/DDBJ databases">
        <authorList>
            <person name="Gilroy R."/>
        </authorList>
    </citation>
    <scope>NUCLEOTIDE SEQUENCE</scope>
    <source>
        <strain evidence="2">CHK198-12963</strain>
    </source>
</reference>